<name>A0ABQ5S2V7_9CHLO</name>
<dbReference type="PROSITE" id="PS51166">
    <property type="entry name" value="CBM20"/>
    <property type="match status" value="1"/>
</dbReference>
<dbReference type="PANTHER" id="PTHR15048:SF0">
    <property type="entry name" value="STARCH-BINDING DOMAIN-CONTAINING PROTEIN 1"/>
    <property type="match status" value="1"/>
</dbReference>
<reference evidence="2 3" key="1">
    <citation type="journal article" date="2023" name="IScience">
        <title>Expanded male sex-determining region conserved during the evolution of homothallism in the green alga Volvox.</title>
        <authorList>
            <person name="Yamamoto K."/>
            <person name="Matsuzaki R."/>
            <person name="Mahakham W."/>
            <person name="Heman W."/>
            <person name="Sekimoto H."/>
            <person name="Kawachi M."/>
            <person name="Minakuchi Y."/>
            <person name="Toyoda A."/>
            <person name="Nozaki H."/>
        </authorList>
    </citation>
    <scope>NUCLEOTIDE SEQUENCE [LARGE SCALE GENOMIC DNA]</scope>
    <source>
        <strain evidence="2 3">NIES-4468</strain>
    </source>
</reference>
<dbReference type="InterPro" id="IPR002044">
    <property type="entry name" value="CBM20"/>
</dbReference>
<evidence type="ECO:0000313" key="2">
    <source>
        <dbReference type="EMBL" id="GLI64210.1"/>
    </source>
</evidence>
<feature type="domain" description="CBM20" evidence="1">
    <location>
        <begin position="65"/>
        <end position="170"/>
    </location>
</feature>
<dbReference type="Gene3D" id="2.60.40.10">
    <property type="entry name" value="Immunoglobulins"/>
    <property type="match status" value="1"/>
</dbReference>
<organism evidence="2 3">
    <name type="scientific">Volvox africanus</name>
    <dbReference type="NCBI Taxonomy" id="51714"/>
    <lineage>
        <taxon>Eukaryota</taxon>
        <taxon>Viridiplantae</taxon>
        <taxon>Chlorophyta</taxon>
        <taxon>core chlorophytes</taxon>
        <taxon>Chlorophyceae</taxon>
        <taxon>CS clade</taxon>
        <taxon>Chlamydomonadales</taxon>
        <taxon>Volvocaceae</taxon>
        <taxon>Volvox</taxon>
    </lineage>
</organism>
<dbReference type="SMART" id="SM01065">
    <property type="entry name" value="CBM_2"/>
    <property type="match status" value="1"/>
</dbReference>
<dbReference type="PANTHER" id="PTHR15048">
    <property type="entry name" value="STARCH-BINDING DOMAIN-CONTAINING PROTEIN 1"/>
    <property type="match status" value="1"/>
</dbReference>
<keyword evidence="3" id="KW-1185">Reference proteome</keyword>
<accession>A0ABQ5S2V7</accession>
<dbReference type="InterPro" id="IPR013783">
    <property type="entry name" value="Ig-like_fold"/>
</dbReference>
<dbReference type="CDD" id="cd05467">
    <property type="entry name" value="CBM20"/>
    <property type="match status" value="1"/>
</dbReference>
<gene>
    <name evidence="2" type="ORF">VaNZ11_007403</name>
</gene>
<dbReference type="InterPro" id="IPR013784">
    <property type="entry name" value="Carb-bd-like_fold"/>
</dbReference>
<comment type="caution">
    <text evidence="2">The sequence shown here is derived from an EMBL/GenBank/DDBJ whole genome shotgun (WGS) entry which is preliminary data.</text>
</comment>
<dbReference type="SUPFAM" id="SSF49452">
    <property type="entry name" value="Starch-binding domain-like"/>
    <property type="match status" value="1"/>
</dbReference>
<dbReference type="Proteomes" id="UP001165090">
    <property type="component" value="Unassembled WGS sequence"/>
</dbReference>
<sequence>MRAKLVCPAGEGMIILSRARVHQELCLPYRRGGHCAVQRGFRAAANLTLWTSARRSLPLYSSVGEASQNLTTPTVKIKIPYRVNYGEVVRVVGSGALLGEWSADQALQLTWTEGDVWTAEVPIRAGHYEFKCIVYNPANKSVSRWEDGGNRVLDITEEPGKWDVSCQWGVTKSMVQAFTPAPTLSPSPSASELESEPAVALESESLDAAAVAEEELTPTLALSEATADIAKADTWVSLSGGAPVVPAPEAHSDSSVQIGEDAAADMPSTSSSTALLLLATVAAAGAVVAVSFLAPGGLDKTVLGERAGEAVSSTLQQSTEAGAQVRAQVQSQLAALAGHASAVQGHMVNVQGSMTDGLASLLVVHNSVLYVISQATTAAADTVANTAELGARVVRQG</sequence>
<protein>
    <recommendedName>
        <fullName evidence="1">CBM20 domain-containing protein</fullName>
    </recommendedName>
</protein>
<proteinExistence type="predicted"/>
<dbReference type="Pfam" id="PF00686">
    <property type="entry name" value="CBM_20"/>
    <property type="match status" value="1"/>
</dbReference>
<evidence type="ECO:0000259" key="1">
    <source>
        <dbReference type="PROSITE" id="PS51166"/>
    </source>
</evidence>
<evidence type="ECO:0000313" key="3">
    <source>
        <dbReference type="Proteomes" id="UP001165090"/>
    </source>
</evidence>
<dbReference type="EMBL" id="BSDZ01000017">
    <property type="protein sequence ID" value="GLI64210.1"/>
    <property type="molecule type" value="Genomic_DNA"/>
</dbReference>